<dbReference type="SUPFAM" id="SSF51735">
    <property type="entry name" value="NAD(P)-binding Rossmann-fold domains"/>
    <property type="match status" value="1"/>
</dbReference>
<name>V8QW21_9BURK</name>
<feature type="binding site" evidence="6">
    <location>
        <position position="189"/>
    </location>
    <ligand>
        <name>NAD(+)</name>
        <dbReference type="ChEBI" id="CHEBI:57540"/>
    </ligand>
</feature>
<dbReference type="Gene3D" id="3.40.50.720">
    <property type="entry name" value="NAD(P)-binding Rossmann-like Domain"/>
    <property type="match status" value="1"/>
</dbReference>
<comment type="function">
    <text evidence="6">Specifically catalyzes the NAD or NADP-dependent dehydrogenation of L-aspartate to iminoaspartate.</text>
</comment>
<keyword evidence="10" id="KW-1185">Reference proteome</keyword>
<dbReference type="PANTHER" id="PTHR31873">
    <property type="entry name" value="L-ASPARTATE DEHYDROGENASE-RELATED"/>
    <property type="match status" value="1"/>
</dbReference>
<dbReference type="Gene3D" id="3.30.360.10">
    <property type="entry name" value="Dihydrodipicolinate Reductase, domain 2"/>
    <property type="match status" value="1"/>
</dbReference>
<dbReference type="AlphaFoldDB" id="V8QW21"/>
<evidence type="ECO:0000256" key="5">
    <source>
        <dbReference type="ARBA" id="ARBA00023027"/>
    </source>
</evidence>
<dbReference type="Proteomes" id="UP000018733">
    <property type="component" value="Unassembled WGS sequence"/>
</dbReference>
<comment type="caution">
    <text evidence="9">The sequence shown here is derived from an EMBL/GenBank/DDBJ whole genome shotgun (WGS) entry which is preliminary data.</text>
</comment>
<evidence type="ECO:0000313" key="10">
    <source>
        <dbReference type="Proteomes" id="UP000018733"/>
    </source>
</evidence>
<evidence type="ECO:0000259" key="7">
    <source>
        <dbReference type="Pfam" id="PF01958"/>
    </source>
</evidence>
<evidence type="ECO:0000259" key="8">
    <source>
        <dbReference type="Pfam" id="PF03447"/>
    </source>
</evidence>
<dbReference type="GO" id="GO:0016639">
    <property type="term" value="F:oxidoreductase activity, acting on the CH-NH2 group of donors, NAD or NADP as acceptor"/>
    <property type="evidence" value="ECO:0007669"/>
    <property type="project" value="UniProtKB-UniRule"/>
</dbReference>
<dbReference type="RefSeq" id="WP_024003643.1">
    <property type="nucleotide sequence ID" value="NZ_KI650979.1"/>
</dbReference>
<dbReference type="PIRSF" id="PIRSF005227">
    <property type="entry name" value="Asp_dh_NAD_syn"/>
    <property type="match status" value="1"/>
</dbReference>
<dbReference type="HAMAP" id="MF_01265">
    <property type="entry name" value="NadX"/>
    <property type="match status" value="1"/>
</dbReference>
<comment type="similarity">
    <text evidence="1 6">Belongs to the L-aspartate dehydrogenase family.</text>
</comment>
<evidence type="ECO:0000256" key="6">
    <source>
        <dbReference type="HAMAP-Rule" id="MF_01265"/>
    </source>
</evidence>
<dbReference type="InterPro" id="IPR036291">
    <property type="entry name" value="NAD(P)-bd_dom_sf"/>
</dbReference>
<gene>
    <name evidence="6" type="primary">nadX</name>
    <name evidence="9" type="ORF">W822_02880</name>
</gene>
<comment type="catalytic activity">
    <reaction evidence="6">
        <text>L-aspartate + NADP(+) + H2O = oxaloacetate + NH4(+) + NADPH + H(+)</text>
        <dbReference type="Rhea" id="RHEA:11784"/>
        <dbReference type="ChEBI" id="CHEBI:15377"/>
        <dbReference type="ChEBI" id="CHEBI:15378"/>
        <dbReference type="ChEBI" id="CHEBI:16452"/>
        <dbReference type="ChEBI" id="CHEBI:28938"/>
        <dbReference type="ChEBI" id="CHEBI:29991"/>
        <dbReference type="ChEBI" id="CHEBI:57783"/>
        <dbReference type="ChEBI" id="CHEBI:58349"/>
        <dbReference type="EC" id="1.4.1.21"/>
    </reaction>
</comment>
<dbReference type="InterPro" id="IPR005106">
    <property type="entry name" value="Asp/hSer_DH_NAD-bd"/>
</dbReference>
<reference evidence="9 10" key="1">
    <citation type="journal article" date="2014" name="Genome Announc.">
        <title>Draft Genome Sequence of Advenella kashmirensis Strain W13003, a Polycyclic Aromatic Hydrocarbon-Degrading Bacterium.</title>
        <authorList>
            <person name="Wang X."/>
            <person name="Jin D."/>
            <person name="Zhou L."/>
            <person name="Wu L."/>
            <person name="An W."/>
            <person name="Zhao L."/>
        </authorList>
    </citation>
    <scope>NUCLEOTIDE SEQUENCE [LARGE SCALE GENOMIC DNA]</scope>
    <source>
        <strain evidence="9 10">W13003</strain>
    </source>
</reference>
<dbReference type="SUPFAM" id="SSF55347">
    <property type="entry name" value="Glyceraldehyde-3-phosphate dehydrogenase-like, C-terminal domain"/>
    <property type="match status" value="1"/>
</dbReference>
<dbReference type="EC" id="1.4.1.21" evidence="6"/>
<comment type="pathway">
    <text evidence="6">Cofactor biosynthesis; NAD(+) biosynthesis; iminoaspartate from L-aspartate (dehydrogenase route): step 1/1.</text>
</comment>
<dbReference type="Pfam" id="PF01958">
    <property type="entry name" value="Asp_DH_C"/>
    <property type="match status" value="1"/>
</dbReference>
<keyword evidence="2 6" id="KW-0662">Pyridine nucleotide biosynthesis</keyword>
<dbReference type="GO" id="GO:0009435">
    <property type="term" value="P:NAD+ biosynthetic process"/>
    <property type="evidence" value="ECO:0007669"/>
    <property type="project" value="UniProtKB-UniRule"/>
</dbReference>
<accession>V8QW21</accession>
<dbReference type="InterPro" id="IPR011182">
    <property type="entry name" value="L-Asp_DH"/>
</dbReference>
<dbReference type="NCBIfam" id="NF009828">
    <property type="entry name" value="PRK13303.1-3"/>
    <property type="match status" value="1"/>
</dbReference>
<dbReference type="InterPro" id="IPR002811">
    <property type="entry name" value="Asp_DH"/>
</dbReference>
<dbReference type="PATRIC" id="fig|1424334.3.peg.578"/>
<dbReference type="UniPathway" id="UPA00253">
    <property type="reaction ID" value="UER00456"/>
</dbReference>
<evidence type="ECO:0000313" key="9">
    <source>
        <dbReference type="EMBL" id="ETF04131.1"/>
    </source>
</evidence>
<dbReference type="NCBIfam" id="NF009827">
    <property type="entry name" value="PRK13303.1-2"/>
    <property type="match status" value="1"/>
</dbReference>
<dbReference type="InterPro" id="IPR020626">
    <property type="entry name" value="Asp_DH_prok"/>
</dbReference>
<keyword evidence="4 6" id="KW-0560">Oxidoreductase</keyword>
<sequence>MLSIALIGCGAIGESLLKSIRYDNHLQVAAIVVSKRSIDRVARLAETLAPGASVSENIPDSGIDLVVEAAGHRAIEAHVLPALKRGISAVIASVGALAMDDLAPRLETAATNGRSQVHLIAGAVGAIDAIAAAKIGGLDKVLYTGKKPALAWQGTPAELQFNLATLTEATVVFEGSARDAAQRFPKNANVAATIALASLGLDATTVRLIADPKASTNIHTIDASGAFGELNLTLSNRPLSDNPKTSALTVYSMVRTLQNLTGTLVI</sequence>
<organism evidence="9 10">
    <name type="scientific">Advenella kashmirensis W13003</name>
    <dbReference type="NCBI Taxonomy" id="1424334"/>
    <lineage>
        <taxon>Bacteria</taxon>
        <taxon>Pseudomonadati</taxon>
        <taxon>Pseudomonadota</taxon>
        <taxon>Betaproteobacteria</taxon>
        <taxon>Burkholderiales</taxon>
        <taxon>Alcaligenaceae</taxon>
    </lineage>
</organism>
<dbReference type="eggNOG" id="COG1712">
    <property type="taxonomic scope" value="Bacteria"/>
</dbReference>
<dbReference type="GO" id="GO:0050661">
    <property type="term" value="F:NADP binding"/>
    <property type="evidence" value="ECO:0007669"/>
    <property type="project" value="UniProtKB-UniRule"/>
</dbReference>
<dbReference type="GO" id="GO:0051287">
    <property type="term" value="F:NAD binding"/>
    <property type="evidence" value="ECO:0007669"/>
    <property type="project" value="UniProtKB-UniRule"/>
</dbReference>
<keyword evidence="3 6" id="KW-0521">NADP</keyword>
<feature type="binding site" evidence="6">
    <location>
        <position position="123"/>
    </location>
    <ligand>
        <name>NAD(+)</name>
        <dbReference type="ChEBI" id="CHEBI:57540"/>
    </ligand>
</feature>
<dbReference type="OrthoDB" id="7056904at2"/>
<dbReference type="EMBL" id="AYXT01000001">
    <property type="protein sequence ID" value="ETF04131.1"/>
    <property type="molecule type" value="Genomic_DNA"/>
</dbReference>
<feature type="active site" evidence="6">
    <location>
        <position position="219"/>
    </location>
</feature>
<protein>
    <recommendedName>
        <fullName evidence="6">L-aspartate dehydrogenase</fullName>
        <ecNumber evidence="6">1.4.1.21</ecNumber>
    </recommendedName>
</protein>
<dbReference type="HOGENOM" id="CLU_089550_0_0_4"/>
<comment type="catalytic activity">
    <reaction evidence="6">
        <text>L-aspartate + NAD(+) + H2O = oxaloacetate + NH4(+) + NADH + H(+)</text>
        <dbReference type="Rhea" id="RHEA:11788"/>
        <dbReference type="ChEBI" id="CHEBI:15377"/>
        <dbReference type="ChEBI" id="CHEBI:15378"/>
        <dbReference type="ChEBI" id="CHEBI:16452"/>
        <dbReference type="ChEBI" id="CHEBI:28938"/>
        <dbReference type="ChEBI" id="CHEBI:29991"/>
        <dbReference type="ChEBI" id="CHEBI:57540"/>
        <dbReference type="ChEBI" id="CHEBI:57945"/>
        <dbReference type="EC" id="1.4.1.21"/>
    </reaction>
</comment>
<feature type="domain" description="Aspartate/homoserine dehydrogenase NAD-binding" evidence="8">
    <location>
        <begin position="8"/>
        <end position="118"/>
    </location>
</feature>
<evidence type="ECO:0000256" key="3">
    <source>
        <dbReference type="ARBA" id="ARBA00022857"/>
    </source>
</evidence>
<dbReference type="Pfam" id="PF03447">
    <property type="entry name" value="NAD_binding_3"/>
    <property type="match status" value="1"/>
</dbReference>
<dbReference type="GO" id="GO:0033735">
    <property type="term" value="F:aspartate dehydrogenase [NAD(P)+] activity"/>
    <property type="evidence" value="ECO:0007669"/>
    <property type="project" value="UniProtKB-EC"/>
</dbReference>
<comment type="miscellaneous">
    <text evidence="6">The iminoaspartate product is unstable in aqueous solution and can decompose to oxaloacetate and ammonia.</text>
</comment>
<evidence type="ECO:0000256" key="4">
    <source>
        <dbReference type="ARBA" id="ARBA00023002"/>
    </source>
</evidence>
<evidence type="ECO:0000256" key="1">
    <source>
        <dbReference type="ARBA" id="ARBA00008331"/>
    </source>
</evidence>
<dbReference type="PANTHER" id="PTHR31873:SF6">
    <property type="entry name" value="ASPARTATE DEHYDROGENASE DOMAIN-CONTAINING PROTEIN"/>
    <property type="match status" value="1"/>
</dbReference>
<dbReference type="STRING" id="1424334.W822_02880"/>
<feature type="domain" description="Aspartate dehydrogenase" evidence="7">
    <location>
        <begin position="166"/>
        <end position="254"/>
    </location>
</feature>
<evidence type="ECO:0000256" key="2">
    <source>
        <dbReference type="ARBA" id="ARBA00022642"/>
    </source>
</evidence>
<keyword evidence="5 6" id="KW-0520">NAD</keyword>
<proteinExistence type="inferred from homology"/>